<keyword evidence="8 14" id="KW-0378">Hydrolase</keyword>
<dbReference type="GO" id="GO:0048257">
    <property type="term" value="F:3'-flap endonuclease activity"/>
    <property type="evidence" value="ECO:0007669"/>
    <property type="project" value="TreeGrafter"/>
</dbReference>
<evidence type="ECO:0000256" key="6">
    <source>
        <dbReference type="ARBA" id="ARBA00022759"/>
    </source>
</evidence>
<dbReference type="GO" id="GO:0008821">
    <property type="term" value="F:crossover junction DNA endonuclease activity"/>
    <property type="evidence" value="ECO:0007669"/>
    <property type="project" value="UniProtKB-UniRule"/>
</dbReference>
<dbReference type="GO" id="GO:0000727">
    <property type="term" value="P:double-strand break repair via break-induced replication"/>
    <property type="evidence" value="ECO:0007669"/>
    <property type="project" value="UniProtKB-UniRule"/>
</dbReference>
<evidence type="ECO:0000256" key="7">
    <source>
        <dbReference type="ARBA" id="ARBA00022763"/>
    </source>
</evidence>
<dbReference type="InterPro" id="IPR033309">
    <property type="entry name" value="Mus81"/>
</dbReference>
<evidence type="ECO:0000259" key="15">
    <source>
        <dbReference type="SMART" id="SM00891"/>
    </source>
</evidence>
<evidence type="ECO:0000313" key="16">
    <source>
        <dbReference type="EMBL" id="KAJ3184980.1"/>
    </source>
</evidence>
<comment type="similarity">
    <text evidence="3 14">Belongs to the XPF family.</text>
</comment>
<dbReference type="InterPro" id="IPR006166">
    <property type="entry name" value="ERCC4_domain"/>
</dbReference>
<dbReference type="FunFam" id="3.40.50.10130:FF:000003">
    <property type="entry name" value="Crossover junction endonuclease MUS81"/>
    <property type="match status" value="1"/>
</dbReference>
<dbReference type="SUPFAM" id="SSF52980">
    <property type="entry name" value="Restriction endonuclease-like"/>
    <property type="match status" value="1"/>
</dbReference>
<keyword evidence="11 14" id="KW-0234">DNA repair</keyword>
<sequence>MQAADFPPCSPVCYAARSYEIFLVVDTREVKARDRDRTYIQEQLELQGVRTMTRSLAVGDFVWVAKLRDGSVPEGKEILLDHVIERKTTDDLVASIKDSRYKDQKIRLASCGLRNKIYLVEKSPSLARAVDFGMTAIRTSMTQVQVIEGFFLKQTESLHETIQYLVLMTRQLIALHTGTDLFAISSEVVIKDSFKEQREALERQSGRRIHVCYDTYQSLNSKNSNFKLQEVWTRQLMTIKGLSGEKAVALAKNYPTLRRYGFKEKAFEVEALVYANPKRRSIVIEISHVPTSALSL</sequence>
<evidence type="ECO:0000256" key="3">
    <source>
        <dbReference type="ARBA" id="ARBA00010015"/>
    </source>
</evidence>
<dbReference type="InterPro" id="IPR047416">
    <property type="entry name" value="XPF_nuclease_Mus81"/>
</dbReference>
<evidence type="ECO:0000256" key="5">
    <source>
        <dbReference type="ARBA" id="ARBA00022723"/>
    </source>
</evidence>
<dbReference type="GO" id="GO:0003677">
    <property type="term" value="F:DNA binding"/>
    <property type="evidence" value="ECO:0007669"/>
    <property type="project" value="UniProtKB-UniRule"/>
</dbReference>
<dbReference type="PANTHER" id="PTHR13451:SF0">
    <property type="entry name" value="CROSSOVER JUNCTION ENDONUCLEASE MUS81"/>
    <property type="match status" value="1"/>
</dbReference>
<dbReference type="Gene3D" id="1.10.150.670">
    <property type="entry name" value="Crossover junction endonuclease EME1, DNA-binding domain"/>
    <property type="match status" value="1"/>
</dbReference>
<feature type="domain" description="ERCC4" evidence="15">
    <location>
        <begin position="22"/>
        <end position="124"/>
    </location>
</feature>
<dbReference type="EMBL" id="JADGJQ010000002">
    <property type="protein sequence ID" value="KAJ3184980.1"/>
    <property type="molecule type" value="Genomic_DNA"/>
</dbReference>
<keyword evidence="7 14" id="KW-0227">DNA damage</keyword>
<evidence type="ECO:0000256" key="12">
    <source>
        <dbReference type="ARBA" id="ARBA00023242"/>
    </source>
</evidence>
<dbReference type="Proteomes" id="UP001212152">
    <property type="component" value="Unassembled WGS sequence"/>
</dbReference>
<keyword evidence="12 14" id="KW-0539">Nucleus</keyword>
<comment type="subunit">
    <text evidence="14">Interacts with EME1.</text>
</comment>
<evidence type="ECO:0000256" key="11">
    <source>
        <dbReference type="ARBA" id="ARBA00023204"/>
    </source>
</evidence>
<organism evidence="16 17">
    <name type="scientific">Geranomyces variabilis</name>
    <dbReference type="NCBI Taxonomy" id="109894"/>
    <lineage>
        <taxon>Eukaryota</taxon>
        <taxon>Fungi</taxon>
        <taxon>Fungi incertae sedis</taxon>
        <taxon>Chytridiomycota</taxon>
        <taxon>Chytridiomycota incertae sedis</taxon>
        <taxon>Chytridiomycetes</taxon>
        <taxon>Spizellomycetales</taxon>
        <taxon>Powellomycetaceae</taxon>
        <taxon>Geranomyces</taxon>
    </lineage>
</organism>
<dbReference type="GO" id="GO:0048476">
    <property type="term" value="C:Holliday junction resolvase complex"/>
    <property type="evidence" value="ECO:0007669"/>
    <property type="project" value="UniProtKB-UniRule"/>
</dbReference>
<dbReference type="InterPro" id="IPR042530">
    <property type="entry name" value="EME1/EME2_C"/>
</dbReference>
<dbReference type="InterPro" id="IPR011335">
    <property type="entry name" value="Restrct_endonuc-II-like"/>
</dbReference>
<dbReference type="GO" id="GO:0031573">
    <property type="term" value="P:mitotic intra-S DNA damage checkpoint signaling"/>
    <property type="evidence" value="ECO:0007669"/>
    <property type="project" value="TreeGrafter"/>
</dbReference>
<keyword evidence="4 14" id="KW-0540">Nuclease</keyword>
<reference evidence="16" key="1">
    <citation type="submission" date="2020-05" db="EMBL/GenBank/DDBJ databases">
        <title>Phylogenomic resolution of chytrid fungi.</title>
        <authorList>
            <person name="Stajich J.E."/>
            <person name="Amses K."/>
            <person name="Simmons R."/>
            <person name="Seto K."/>
            <person name="Myers J."/>
            <person name="Bonds A."/>
            <person name="Quandt C.A."/>
            <person name="Barry K."/>
            <person name="Liu P."/>
            <person name="Grigoriev I."/>
            <person name="Longcore J.E."/>
            <person name="James T.Y."/>
        </authorList>
    </citation>
    <scope>NUCLEOTIDE SEQUENCE</scope>
    <source>
        <strain evidence="16">JEL0379</strain>
    </source>
</reference>
<dbReference type="GO" id="GO:0005634">
    <property type="term" value="C:nucleus"/>
    <property type="evidence" value="ECO:0007669"/>
    <property type="project" value="UniProtKB-SubCell"/>
</dbReference>
<name>A0AAD5TRT8_9FUNG</name>
<evidence type="ECO:0000256" key="9">
    <source>
        <dbReference type="ARBA" id="ARBA00022842"/>
    </source>
</evidence>
<dbReference type="Pfam" id="PF02732">
    <property type="entry name" value="ERCC4"/>
    <property type="match status" value="1"/>
</dbReference>
<dbReference type="EC" id="3.1.22.-" evidence="14"/>
<keyword evidence="10 14" id="KW-0233">DNA recombination</keyword>
<dbReference type="AlphaFoldDB" id="A0AAD5TRT8"/>
<comment type="caution">
    <text evidence="16">The sequence shown here is derived from an EMBL/GenBank/DDBJ whole genome shotgun (WGS) entry which is preliminary data.</text>
</comment>
<dbReference type="Gene3D" id="3.40.50.10130">
    <property type="match status" value="1"/>
</dbReference>
<evidence type="ECO:0000256" key="2">
    <source>
        <dbReference type="ARBA" id="ARBA00004123"/>
    </source>
</evidence>
<comment type="subcellular location">
    <subcellularLocation>
        <location evidence="2 14">Nucleus</location>
    </subcellularLocation>
</comment>
<keyword evidence="13" id="KW-0469">Meiosis</keyword>
<keyword evidence="6 14" id="KW-0255">Endonuclease</keyword>
<dbReference type="CDD" id="cd20074">
    <property type="entry name" value="XPF_nuclease_Mus81"/>
    <property type="match status" value="1"/>
</dbReference>
<evidence type="ECO:0000256" key="4">
    <source>
        <dbReference type="ARBA" id="ARBA00022722"/>
    </source>
</evidence>
<comment type="function">
    <text evidence="14">Interacts with EME1 to form a DNA structure-specific endonuclease with substrate preference for branched DNA structures with a 5'-end at the branch nick. Typical substrates include 3'-flap structures, D-loops, replication forks and nicked Holliday junctions. May be required in mitosis for the processing of stalled or collapsed replication fork intermediates. May be required in meiosis for the repair of meiosis-specific double strand breaks subsequent to single-end invasion (SEI).</text>
</comment>
<dbReference type="GO" id="GO:0000712">
    <property type="term" value="P:resolution of meiotic recombination intermediates"/>
    <property type="evidence" value="ECO:0007669"/>
    <property type="project" value="TreeGrafter"/>
</dbReference>
<protein>
    <recommendedName>
        <fullName evidence="14">Crossover junction endonuclease MUS81</fullName>
        <ecNumber evidence="14">3.1.22.-</ecNumber>
    </recommendedName>
</protein>
<dbReference type="GO" id="GO:0046872">
    <property type="term" value="F:metal ion binding"/>
    <property type="evidence" value="ECO:0007669"/>
    <property type="project" value="UniProtKB-UniRule"/>
</dbReference>
<proteinExistence type="inferred from homology"/>
<accession>A0AAD5TRT8</accession>
<evidence type="ECO:0000313" key="17">
    <source>
        <dbReference type="Proteomes" id="UP001212152"/>
    </source>
</evidence>
<keyword evidence="9 14" id="KW-0460">Magnesium</keyword>
<evidence type="ECO:0000256" key="1">
    <source>
        <dbReference type="ARBA" id="ARBA00001946"/>
    </source>
</evidence>
<gene>
    <name evidence="16" type="primary">MUS81</name>
    <name evidence="16" type="ORF">HDU87_002546</name>
</gene>
<comment type="cofactor">
    <cofactor evidence="1 14">
        <name>Mg(2+)</name>
        <dbReference type="ChEBI" id="CHEBI:18420"/>
    </cofactor>
</comment>
<dbReference type="PANTHER" id="PTHR13451">
    <property type="entry name" value="CLASS II CROSSOVER JUNCTION ENDONUCLEASE MUS81"/>
    <property type="match status" value="1"/>
</dbReference>
<evidence type="ECO:0000256" key="10">
    <source>
        <dbReference type="ARBA" id="ARBA00023172"/>
    </source>
</evidence>
<keyword evidence="17" id="KW-1185">Reference proteome</keyword>
<keyword evidence="5 14" id="KW-0479">Metal-binding</keyword>
<dbReference type="SMART" id="SM00891">
    <property type="entry name" value="ERCC4"/>
    <property type="match status" value="1"/>
</dbReference>
<evidence type="ECO:0000256" key="14">
    <source>
        <dbReference type="RuleBase" id="RU369042"/>
    </source>
</evidence>
<dbReference type="GO" id="GO:0006308">
    <property type="term" value="P:DNA catabolic process"/>
    <property type="evidence" value="ECO:0007669"/>
    <property type="project" value="UniProtKB-UniRule"/>
</dbReference>
<evidence type="ECO:0000256" key="13">
    <source>
        <dbReference type="ARBA" id="ARBA00023254"/>
    </source>
</evidence>
<evidence type="ECO:0000256" key="8">
    <source>
        <dbReference type="ARBA" id="ARBA00022801"/>
    </source>
</evidence>